<evidence type="ECO:0000259" key="4">
    <source>
        <dbReference type="Pfam" id="PF02875"/>
    </source>
</evidence>
<evidence type="ECO:0000256" key="2">
    <source>
        <dbReference type="ARBA" id="ARBA00022741"/>
    </source>
</evidence>
<gene>
    <name evidence="6" type="ORF">F7731_19525</name>
</gene>
<comment type="caution">
    <text evidence="6">The sequence shown here is derived from an EMBL/GenBank/DDBJ whole genome shotgun (WGS) entry which is preliminary data.</text>
</comment>
<feature type="domain" description="Mur ligase central" evidence="5">
    <location>
        <begin position="116"/>
        <end position="301"/>
    </location>
</feature>
<dbReference type="PANTHER" id="PTHR43024">
    <property type="entry name" value="UDP-N-ACETYLMURAMOYL-TRIPEPTIDE--D-ALANYL-D-ALANINE LIGASE"/>
    <property type="match status" value="1"/>
</dbReference>
<keyword evidence="1 6" id="KW-0436">Ligase</keyword>
<evidence type="ECO:0000313" key="7">
    <source>
        <dbReference type="Proteomes" id="UP000481030"/>
    </source>
</evidence>
<evidence type="ECO:0000256" key="3">
    <source>
        <dbReference type="ARBA" id="ARBA00022840"/>
    </source>
</evidence>
<protein>
    <submittedName>
        <fullName evidence="6">UDP-N-acetylmuramoyl-tripeptide--D-alanyl-D-alanine ligase</fullName>
    </submittedName>
</protein>
<dbReference type="Proteomes" id="UP000481030">
    <property type="component" value="Unassembled WGS sequence"/>
</dbReference>
<proteinExistence type="predicted"/>
<dbReference type="PANTHER" id="PTHR43024:SF1">
    <property type="entry name" value="UDP-N-ACETYLMURAMOYL-TRIPEPTIDE--D-ALANYL-D-ALANINE LIGASE"/>
    <property type="match status" value="1"/>
</dbReference>
<dbReference type="InterPro" id="IPR036565">
    <property type="entry name" value="Mur-like_cat_sf"/>
</dbReference>
<name>A0A6L3V2W3_9BACI</name>
<evidence type="ECO:0000313" key="6">
    <source>
        <dbReference type="EMBL" id="KAB2330791.1"/>
    </source>
</evidence>
<dbReference type="GO" id="GO:0016881">
    <property type="term" value="F:acid-amino acid ligase activity"/>
    <property type="evidence" value="ECO:0007669"/>
    <property type="project" value="InterPro"/>
</dbReference>
<keyword evidence="7" id="KW-1185">Reference proteome</keyword>
<dbReference type="RefSeq" id="WP_151536468.1">
    <property type="nucleotide sequence ID" value="NZ_WBOS01000013.1"/>
</dbReference>
<feature type="domain" description="Mur ligase C-terminal" evidence="4">
    <location>
        <begin position="324"/>
        <end position="452"/>
    </location>
</feature>
<dbReference type="Pfam" id="PF02875">
    <property type="entry name" value="Mur_ligase_C"/>
    <property type="match status" value="1"/>
</dbReference>
<dbReference type="InterPro" id="IPR051046">
    <property type="entry name" value="MurCDEF_CellWall_CoF430Synth"/>
</dbReference>
<dbReference type="SUPFAM" id="SSF53244">
    <property type="entry name" value="MurD-like peptide ligases, peptide-binding domain"/>
    <property type="match status" value="1"/>
</dbReference>
<dbReference type="Gene3D" id="3.90.190.20">
    <property type="entry name" value="Mur ligase, C-terminal domain"/>
    <property type="match status" value="1"/>
</dbReference>
<keyword evidence="2" id="KW-0547">Nucleotide-binding</keyword>
<dbReference type="EMBL" id="WBOS01000013">
    <property type="protein sequence ID" value="KAB2330791.1"/>
    <property type="molecule type" value="Genomic_DNA"/>
</dbReference>
<dbReference type="InterPro" id="IPR004101">
    <property type="entry name" value="Mur_ligase_C"/>
</dbReference>
<dbReference type="OrthoDB" id="9801978at2"/>
<evidence type="ECO:0000256" key="1">
    <source>
        <dbReference type="ARBA" id="ARBA00022598"/>
    </source>
</evidence>
<keyword evidence="3" id="KW-0067">ATP-binding</keyword>
<dbReference type="InterPro" id="IPR013221">
    <property type="entry name" value="Mur_ligase_cen"/>
</dbReference>
<dbReference type="InterPro" id="IPR036615">
    <property type="entry name" value="Mur_ligase_C_dom_sf"/>
</dbReference>
<dbReference type="SUPFAM" id="SSF53623">
    <property type="entry name" value="MurD-like peptide ligases, catalytic domain"/>
    <property type="match status" value="1"/>
</dbReference>
<dbReference type="Pfam" id="PF08245">
    <property type="entry name" value="Mur_ligase_M"/>
    <property type="match status" value="1"/>
</dbReference>
<dbReference type="Gene3D" id="3.40.1190.10">
    <property type="entry name" value="Mur-like, catalytic domain"/>
    <property type="match status" value="1"/>
</dbReference>
<sequence>MRELTLEKISKAMGCKILSWQTNQTIKGFTNNHKNPSPFSLVFLFRHNLEEDKLIQRLIKGQATGIVISRKHNFQIDKFAQAGIGVLEAGKVKQAYRNMAKLYRTQLSIPITQVIGSSGKTTTKELIGSILKQKYSTLVGAANFNAPEGVVYNLSKIEEKHEAAVLEVGMKSLGIIRISSRMIKPQIGVVTCIHRAHLTRLGTIENIIKAKAEMIEHLSPKGTLVINGDDPNCVEYLKKIKYPGKIITFGFSEGNTIRAKNVHYKNFQSFFTVKGKGFEFDCMMNTFGSYNITNALAAIAVGIELQVPHKKIQQGITEFSPVKGRLQVLSRPNNITIIHDNFNANPDSTSLLLSQIPNLPKRPIILVLGDMENPRTKEAYAKNVHYQIGEKIGGLSIDKLVAIGKWAGEYCQGAKAMGISPNKLYYYKHVDEAKKELPQLVPPNSIVILKASVAYIDLKPLIHFI</sequence>
<evidence type="ECO:0000259" key="5">
    <source>
        <dbReference type="Pfam" id="PF08245"/>
    </source>
</evidence>
<organism evidence="6 7">
    <name type="scientific">Cytobacillus depressus</name>
    <dbReference type="NCBI Taxonomy" id="1602942"/>
    <lineage>
        <taxon>Bacteria</taxon>
        <taxon>Bacillati</taxon>
        <taxon>Bacillota</taxon>
        <taxon>Bacilli</taxon>
        <taxon>Bacillales</taxon>
        <taxon>Bacillaceae</taxon>
        <taxon>Cytobacillus</taxon>
    </lineage>
</organism>
<accession>A0A6L3V2W3</accession>
<reference evidence="6 7" key="1">
    <citation type="journal article" date="2016" name="Antonie Van Leeuwenhoek">
        <title>Bacillus depressus sp. nov., isolated from soil of a sunflower field.</title>
        <authorList>
            <person name="Wei X."/>
            <person name="Xin D."/>
            <person name="Xin Y."/>
            <person name="Zhang H."/>
            <person name="Wang T."/>
            <person name="Zhang J."/>
        </authorList>
    </citation>
    <scope>NUCLEOTIDE SEQUENCE [LARGE SCALE GENOMIC DNA]</scope>
    <source>
        <strain evidence="6 7">BZ1</strain>
    </source>
</reference>
<dbReference type="AlphaFoldDB" id="A0A6L3V2W3"/>
<dbReference type="GO" id="GO:0005524">
    <property type="term" value="F:ATP binding"/>
    <property type="evidence" value="ECO:0007669"/>
    <property type="project" value="UniProtKB-KW"/>
</dbReference>